<sequence length="40" mass="4931">MRKKKKKINKNYKRDCCKLINEVKNSLLLAKFLNDEKFRM</sequence>
<dbReference type="AlphaFoldDB" id="F9EPC2"/>
<proteinExistence type="predicted"/>
<name>F9EPC2_9FUSO</name>
<dbReference type="HOGENOM" id="CLU_3290094_0_0_0"/>
<organism evidence="1 2">
    <name type="scientific">Fusobacterium animalis ATCC 51191</name>
    <dbReference type="NCBI Taxonomy" id="997347"/>
    <lineage>
        <taxon>Bacteria</taxon>
        <taxon>Fusobacteriati</taxon>
        <taxon>Fusobacteriota</taxon>
        <taxon>Fusobacteriia</taxon>
        <taxon>Fusobacteriales</taxon>
        <taxon>Fusobacteriaceae</taxon>
        <taxon>Fusobacterium</taxon>
    </lineage>
</organism>
<reference evidence="1 2" key="1">
    <citation type="submission" date="2011-05" db="EMBL/GenBank/DDBJ databases">
        <authorList>
            <person name="Muzny D."/>
            <person name="Qin X."/>
            <person name="Deng J."/>
            <person name="Jiang H."/>
            <person name="Liu Y."/>
            <person name="Qu J."/>
            <person name="Song X.-Z."/>
            <person name="Zhang L."/>
            <person name="Thornton R."/>
            <person name="Coyle M."/>
            <person name="Francisco L."/>
            <person name="Jackson L."/>
            <person name="Javaid M."/>
            <person name="Korchina V."/>
            <person name="Kovar C."/>
            <person name="Mata R."/>
            <person name="Mathew T."/>
            <person name="Ngo R."/>
            <person name="Nguyen L."/>
            <person name="Nguyen N."/>
            <person name="Okwuonu G."/>
            <person name="Ongeri F."/>
            <person name="Pham C."/>
            <person name="Simmons D."/>
            <person name="Wilczek-Boney K."/>
            <person name="Hale W."/>
            <person name="Jakkamsetti A."/>
            <person name="Pham P."/>
            <person name="Ruth R."/>
            <person name="San Lucas F."/>
            <person name="Warren J."/>
            <person name="Zhang J."/>
            <person name="Zhao Z."/>
            <person name="Zhou C."/>
            <person name="Zhu D."/>
            <person name="Lee S."/>
            <person name="Bess C."/>
            <person name="Blankenburg K."/>
            <person name="Forbes L."/>
            <person name="Fu Q."/>
            <person name="Gubbala S."/>
            <person name="Hirani K."/>
            <person name="Jayaseelan J.C."/>
            <person name="Lara F."/>
            <person name="Munidasa M."/>
            <person name="Palculict T."/>
            <person name="Patil S."/>
            <person name="Pu L.-L."/>
            <person name="Saada N."/>
            <person name="Tang L."/>
            <person name="Weissenberger G."/>
            <person name="Zhu Y."/>
            <person name="Hemphill L."/>
            <person name="Shang Y."/>
            <person name="Youmans B."/>
            <person name="Ayvaz T."/>
            <person name="Ross M."/>
            <person name="Santibanez J."/>
            <person name="Aqrawi P."/>
            <person name="Gross S."/>
            <person name="Joshi V."/>
            <person name="Fowler G."/>
            <person name="Nazareth L."/>
            <person name="Reid J."/>
            <person name="Worley K."/>
            <person name="Petrosino J."/>
            <person name="Highlander S."/>
            <person name="Gibbs R."/>
        </authorList>
    </citation>
    <scope>NUCLEOTIDE SEQUENCE [LARGE SCALE GENOMIC DNA]</scope>
    <source>
        <strain evidence="1 2">ATCC 51191</strain>
    </source>
</reference>
<gene>
    <name evidence="1" type="ORF">HMPREF9094_1777</name>
</gene>
<dbReference type="EMBL" id="AFQD01000300">
    <property type="protein sequence ID" value="EGQ79198.1"/>
    <property type="molecule type" value="Genomic_DNA"/>
</dbReference>
<dbReference type="Proteomes" id="UP000005392">
    <property type="component" value="Unassembled WGS sequence"/>
</dbReference>
<protein>
    <submittedName>
        <fullName evidence="1">Uncharacterized protein</fullName>
    </submittedName>
</protein>
<evidence type="ECO:0000313" key="1">
    <source>
        <dbReference type="EMBL" id="EGQ79198.1"/>
    </source>
</evidence>
<evidence type="ECO:0000313" key="2">
    <source>
        <dbReference type="Proteomes" id="UP000005392"/>
    </source>
</evidence>
<keyword evidence="2" id="KW-1185">Reference proteome</keyword>
<accession>F9EPC2</accession>
<comment type="caution">
    <text evidence="1">The sequence shown here is derived from an EMBL/GenBank/DDBJ whole genome shotgun (WGS) entry which is preliminary data.</text>
</comment>